<feature type="region of interest" description="Disordered" evidence="1">
    <location>
        <begin position="119"/>
        <end position="145"/>
    </location>
</feature>
<dbReference type="EMBL" id="HBIC01039208">
    <property type="protein sequence ID" value="CAE0291295.1"/>
    <property type="molecule type" value="Transcribed_RNA"/>
</dbReference>
<proteinExistence type="predicted"/>
<accession>A0A7S3HC85</accession>
<dbReference type="GO" id="GO:0051276">
    <property type="term" value="P:chromosome organization"/>
    <property type="evidence" value="ECO:0007669"/>
    <property type="project" value="InterPro"/>
</dbReference>
<evidence type="ECO:0000256" key="1">
    <source>
        <dbReference type="SAM" id="MobiDB-lite"/>
    </source>
</evidence>
<evidence type="ECO:0000313" key="2">
    <source>
        <dbReference type="EMBL" id="CAE0291295.1"/>
    </source>
</evidence>
<gene>
    <name evidence="2" type="ORF">SELO1098_LOCUS20140</name>
</gene>
<sequence>MALADHTTSSVKAMKAMKAKRVSKIAKGRMAKALVLRGSKEKTVGGLRKDSLMKNARGRVVSKRASANGKRRYKNIETWIESVLAARKALHVSGFVAINGKTLQGKALYVKSKAIRTARQSGAESSSSSSSSAAAPASSPAKMAA</sequence>
<dbReference type="Pfam" id="PF19060">
    <property type="entry name" value="DVNP"/>
    <property type="match status" value="1"/>
</dbReference>
<feature type="compositionally biased region" description="Low complexity" evidence="1">
    <location>
        <begin position="125"/>
        <end position="145"/>
    </location>
</feature>
<dbReference type="InterPro" id="IPR043928">
    <property type="entry name" value="DNVP"/>
</dbReference>
<protein>
    <submittedName>
        <fullName evidence="2">Uncharacterized protein</fullName>
    </submittedName>
</protein>
<organism evidence="2">
    <name type="scientific">Spumella elongata</name>
    <dbReference type="NCBI Taxonomy" id="89044"/>
    <lineage>
        <taxon>Eukaryota</taxon>
        <taxon>Sar</taxon>
        <taxon>Stramenopiles</taxon>
        <taxon>Ochrophyta</taxon>
        <taxon>Chrysophyceae</taxon>
        <taxon>Chromulinales</taxon>
        <taxon>Chromulinaceae</taxon>
        <taxon>Spumella</taxon>
    </lineage>
</organism>
<dbReference type="GO" id="GO:0003677">
    <property type="term" value="F:DNA binding"/>
    <property type="evidence" value="ECO:0007669"/>
    <property type="project" value="InterPro"/>
</dbReference>
<reference evidence="2" key="1">
    <citation type="submission" date="2021-01" db="EMBL/GenBank/DDBJ databases">
        <authorList>
            <person name="Corre E."/>
            <person name="Pelletier E."/>
            <person name="Niang G."/>
            <person name="Scheremetjew M."/>
            <person name="Finn R."/>
            <person name="Kale V."/>
            <person name="Holt S."/>
            <person name="Cochrane G."/>
            <person name="Meng A."/>
            <person name="Brown T."/>
            <person name="Cohen L."/>
        </authorList>
    </citation>
    <scope>NUCLEOTIDE SEQUENCE</scope>
    <source>
        <strain evidence="2">CCAP 955/1</strain>
    </source>
</reference>
<name>A0A7S3HC85_9STRA</name>
<dbReference type="AlphaFoldDB" id="A0A7S3HC85"/>